<feature type="domain" description="Pseudouridine synthase RsuA/RluA-like" evidence="3">
    <location>
        <begin position="146"/>
        <end position="353"/>
    </location>
</feature>
<accession>A0A830HPP2</accession>
<dbReference type="InterPro" id="IPR006145">
    <property type="entry name" value="PsdUridine_synth_RsuA/RluA"/>
</dbReference>
<evidence type="ECO:0000256" key="2">
    <source>
        <dbReference type="SAM" id="MobiDB-lite"/>
    </source>
</evidence>
<reference evidence="4" key="1">
    <citation type="submission" date="2020-10" db="EMBL/GenBank/DDBJ databases">
        <title>Unveiling of a novel bifunctional photoreceptor, Dualchrome1, isolated from a cosmopolitan green alga.</title>
        <authorList>
            <person name="Suzuki S."/>
            <person name="Kawachi M."/>
        </authorList>
    </citation>
    <scope>NUCLEOTIDE SEQUENCE</scope>
    <source>
        <strain evidence="4">NIES 2893</strain>
    </source>
</reference>
<dbReference type="Pfam" id="PF00849">
    <property type="entry name" value="PseudoU_synth_2"/>
    <property type="match status" value="1"/>
</dbReference>
<dbReference type="EMBL" id="BNJQ01000021">
    <property type="protein sequence ID" value="GHP08713.1"/>
    <property type="molecule type" value="Genomic_DNA"/>
</dbReference>
<organism evidence="4 5">
    <name type="scientific">Pycnococcus provasolii</name>
    <dbReference type="NCBI Taxonomy" id="41880"/>
    <lineage>
        <taxon>Eukaryota</taxon>
        <taxon>Viridiplantae</taxon>
        <taxon>Chlorophyta</taxon>
        <taxon>Pseudoscourfieldiophyceae</taxon>
        <taxon>Pseudoscourfieldiales</taxon>
        <taxon>Pycnococcaceae</taxon>
        <taxon>Pycnococcus</taxon>
    </lineage>
</organism>
<name>A0A830HPP2_9CHLO</name>
<dbReference type="AlphaFoldDB" id="A0A830HPP2"/>
<evidence type="ECO:0000313" key="5">
    <source>
        <dbReference type="Proteomes" id="UP000660262"/>
    </source>
</evidence>
<dbReference type="PANTHER" id="PTHR21600:SF40">
    <property type="entry name" value="PSEUDOURIDYLATE SYNTHASE RPUSD2"/>
    <property type="match status" value="1"/>
</dbReference>
<feature type="region of interest" description="Disordered" evidence="2">
    <location>
        <begin position="412"/>
        <end position="449"/>
    </location>
</feature>
<evidence type="ECO:0000259" key="3">
    <source>
        <dbReference type="Pfam" id="PF00849"/>
    </source>
</evidence>
<dbReference type="SUPFAM" id="SSF55120">
    <property type="entry name" value="Pseudouridine synthase"/>
    <property type="match status" value="1"/>
</dbReference>
<evidence type="ECO:0000313" key="4">
    <source>
        <dbReference type="EMBL" id="GHP08713.1"/>
    </source>
</evidence>
<dbReference type="PROSITE" id="PS01129">
    <property type="entry name" value="PSI_RLU"/>
    <property type="match status" value="1"/>
</dbReference>
<dbReference type="Proteomes" id="UP000660262">
    <property type="component" value="Unassembled WGS sequence"/>
</dbReference>
<dbReference type="InterPro" id="IPR020103">
    <property type="entry name" value="PsdUridine_synth_cat_dom_sf"/>
</dbReference>
<dbReference type="GO" id="GO:0000455">
    <property type="term" value="P:enzyme-directed rRNA pseudouridine synthesis"/>
    <property type="evidence" value="ECO:0007669"/>
    <property type="project" value="TreeGrafter"/>
</dbReference>
<dbReference type="GO" id="GO:0009982">
    <property type="term" value="F:pseudouridine synthase activity"/>
    <property type="evidence" value="ECO:0007669"/>
    <property type="project" value="InterPro"/>
</dbReference>
<evidence type="ECO:0000256" key="1">
    <source>
        <dbReference type="ARBA" id="ARBA00000073"/>
    </source>
</evidence>
<dbReference type="InterPro" id="IPR006224">
    <property type="entry name" value="PsdUridine_synth_RluA-like_CS"/>
</dbReference>
<dbReference type="OrthoDB" id="424794at2759"/>
<comment type="catalytic activity">
    <reaction evidence="1">
        <text>a uridine in RNA = a pseudouridine in RNA</text>
        <dbReference type="Rhea" id="RHEA:48348"/>
        <dbReference type="Rhea" id="RHEA-COMP:12068"/>
        <dbReference type="Rhea" id="RHEA-COMP:12069"/>
        <dbReference type="ChEBI" id="CHEBI:65314"/>
        <dbReference type="ChEBI" id="CHEBI:65315"/>
    </reaction>
</comment>
<gene>
    <name evidence="4" type="ORF">PPROV_000745000</name>
</gene>
<proteinExistence type="predicted"/>
<dbReference type="InterPro" id="IPR050188">
    <property type="entry name" value="RluA_PseudoU_synthase"/>
</dbReference>
<dbReference type="PANTHER" id="PTHR21600">
    <property type="entry name" value="MITOCHONDRIAL RNA PSEUDOURIDINE SYNTHASE"/>
    <property type="match status" value="1"/>
</dbReference>
<dbReference type="Gene3D" id="3.30.2350.10">
    <property type="entry name" value="Pseudouridine synthase"/>
    <property type="match status" value="1"/>
</dbReference>
<comment type="caution">
    <text evidence="4">The sequence shown here is derived from an EMBL/GenBank/DDBJ whole genome shotgun (WGS) entry which is preliminary data.</text>
</comment>
<protein>
    <recommendedName>
        <fullName evidence="3">Pseudouridine synthase RsuA/RluA-like domain-containing protein</fullName>
    </recommendedName>
</protein>
<keyword evidence="5" id="KW-1185">Reference proteome</keyword>
<dbReference type="GO" id="GO:0003723">
    <property type="term" value="F:RNA binding"/>
    <property type="evidence" value="ECO:0007669"/>
    <property type="project" value="InterPro"/>
</dbReference>
<sequence length="511" mass="56107">MAARNRGVLARALETVRMEQSKDGTMEASPAHYRRLGGLLFVQPYLFEFCAHVKQRWQGRQISDVLTNEFAARDRAYYEEACTDGRILIGTQSSQSGLKRPRTLTSPPEGGGTHILKDGEAIYHYVHRHEPPSLDTPVRLIAVRDDVVAACKPASVPVHAAGQYRRNTALVRLSSENPGIGALYPVHRLDKQVSGVLLFARSNVTACALTALIQKGAVRKEYIARVRGTPQSLADWIDGNTSSTATLSGVRLGDVPTLNIPKLSHLQDTRWLLVTAPLAHDPSALRTIALDTHDAALSAEATGKARQLWTAQTLVRPWNGGDGKPITFADGTFLVHVQPVTGRTHQIRAHLQHAGLPIANDVTYGGEFLNRKQIDPGVFQTAHRALRDAPHGECFGDAWKSLHEAGNLLPVNDDEETARKKNRKKKPAVPPRVDNNEDPDGPGSCAGVDDDDLCVEESGEVAAWIRCPSCPFSRPDGFDMSELEALFLHAYRYSHESWSFEAELPEWATTS</sequence>